<dbReference type="SMART" id="SM00915">
    <property type="entry name" value="Jacalin"/>
    <property type="match status" value="1"/>
</dbReference>
<dbReference type="AlphaFoldDB" id="A0A833QR65"/>
<sequence length="214" mass="22714">MDRSAKLEQRSSSIYILIKEPLAYTQKVLASTQVLTKKVGPVGGGGGVAKDMNINGISRIVKISIRHGFAIDALTVRYVRDGCEESTELWGGKGGNLTEFNLQASEYITSVTGHISTFNGVFVLRSLKFETNLGSYGPYGKEEGIPFELPAITGQIIGFHARSGVYLDALGVYVKANNTTGGAQGGDGSTTTGKPGTWTQGDGSNFWDRPVSGA</sequence>
<feature type="compositionally biased region" description="Polar residues" evidence="2">
    <location>
        <begin position="189"/>
        <end position="203"/>
    </location>
</feature>
<reference evidence="4" key="1">
    <citation type="submission" date="2020-01" db="EMBL/GenBank/DDBJ databases">
        <title>Genome sequence of Kobresia littledalei, the first chromosome-level genome in the family Cyperaceae.</title>
        <authorList>
            <person name="Qu G."/>
        </authorList>
    </citation>
    <scope>NUCLEOTIDE SEQUENCE</scope>
    <source>
        <strain evidence="4">C.B.Clarke</strain>
        <tissue evidence="4">Leaf</tissue>
    </source>
</reference>
<dbReference type="SUPFAM" id="SSF51101">
    <property type="entry name" value="Mannose-binding lectins"/>
    <property type="match status" value="1"/>
</dbReference>
<dbReference type="GO" id="GO:0030246">
    <property type="term" value="F:carbohydrate binding"/>
    <property type="evidence" value="ECO:0007669"/>
    <property type="project" value="UniProtKB-KW"/>
</dbReference>
<keyword evidence="1" id="KW-0430">Lectin</keyword>
<feature type="domain" description="Jacalin-type lectin" evidence="3">
    <location>
        <begin position="36"/>
        <end position="176"/>
    </location>
</feature>
<dbReference type="EMBL" id="SWLB01000017">
    <property type="protein sequence ID" value="KAF3327744.1"/>
    <property type="molecule type" value="Genomic_DNA"/>
</dbReference>
<proteinExistence type="predicted"/>
<evidence type="ECO:0000256" key="1">
    <source>
        <dbReference type="ARBA" id="ARBA00022734"/>
    </source>
</evidence>
<dbReference type="PROSITE" id="PS51752">
    <property type="entry name" value="JACALIN_LECTIN"/>
    <property type="match status" value="1"/>
</dbReference>
<evidence type="ECO:0000313" key="5">
    <source>
        <dbReference type="Proteomes" id="UP000623129"/>
    </source>
</evidence>
<comment type="caution">
    <text evidence="4">The sequence shown here is derived from an EMBL/GenBank/DDBJ whole genome shotgun (WGS) entry which is preliminary data.</text>
</comment>
<dbReference type="InterPro" id="IPR036404">
    <property type="entry name" value="Jacalin-like_lectin_dom_sf"/>
</dbReference>
<evidence type="ECO:0000313" key="4">
    <source>
        <dbReference type="EMBL" id="KAF3327744.1"/>
    </source>
</evidence>
<dbReference type="InterPro" id="IPR033734">
    <property type="entry name" value="Jacalin-like_lectin_dom_plant"/>
</dbReference>
<dbReference type="CDD" id="cd09612">
    <property type="entry name" value="Jacalin"/>
    <property type="match status" value="1"/>
</dbReference>
<gene>
    <name evidence="4" type="ORF">FCM35_KLT07862</name>
</gene>
<feature type="region of interest" description="Disordered" evidence="2">
    <location>
        <begin position="181"/>
        <end position="214"/>
    </location>
</feature>
<dbReference type="Pfam" id="PF01419">
    <property type="entry name" value="Jacalin"/>
    <property type="match status" value="1"/>
</dbReference>
<dbReference type="Gene3D" id="2.100.10.30">
    <property type="entry name" value="Jacalin-like lectin domain"/>
    <property type="match status" value="1"/>
</dbReference>
<evidence type="ECO:0000256" key="2">
    <source>
        <dbReference type="SAM" id="MobiDB-lite"/>
    </source>
</evidence>
<evidence type="ECO:0000259" key="3">
    <source>
        <dbReference type="PROSITE" id="PS51752"/>
    </source>
</evidence>
<accession>A0A833QR65</accession>
<protein>
    <submittedName>
        <fullName evidence="4">Horcolin</fullName>
    </submittedName>
</protein>
<dbReference type="Proteomes" id="UP000623129">
    <property type="component" value="Unassembled WGS sequence"/>
</dbReference>
<keyword evidence="5" id="KW-1185">Reference proteome</keyword>
<organism evidence="4 5">
    <name type="scientific">Carex littledalei</name>
    <dbReference type="NCBI Taxonomy" id="544730"/>
    <lineage>
        <taxon>Eukaryota</taxon>
        <taxon>Viridiplantae</taxon>
        <taxon>Streptophyta</taxon>
        <taxon>Embryophyta</taxon>
        <taxon>Tracheophyta</taxon>
        <taxon>Spermatophyta</taxon>
        <taxon>Magnoliopsida</taxon>
        <taxon>Liliopsida</taxon>
        <taxon>Poales</taxon>
        <taxon>Cyperaceae</taxon>
        <taxon>Cyperoideae</taxon>
        <taxon>Cariceae</taxon>
        <taxon>Carex</taxon>
        <taxon>Carex subgen. Euthyceras</taxon>
    </lineage>
</organism>
<dbReference type="OrthoDB" id="1901752at2759"/>
<dbReference type="InterPro" id="IPR001229">
    <property type="entry name" value="Jacalin-like_lectin_dom"/>
</dbReference>
<dbReference type="PANTHER" id="PTHR46506">
    <property type="entry name" value="OS05G0143600 PROTEIN"/>
    <property type="match status" value="1"/>
</dbReference>
<name>A0A833QR65_9POAL</name>